<protein>
    <recommendedName>
        <fullName evidence="7 8">Ribonuclease P protein component</fullName>
        <shortName evidence="7">RNase P protein</shortName>
        <shortName evidence="7">RNaseP protein</shortName>
        <ecNumber evidence="7 8">3.1.26.5</ecNumber>
    </recommendedName>
    <alternativeName>
        <fullName evidence="7">Protein C5</fullName>
    </alternativeName>
</protein>
<gene>
    <name evidence="7 10" type="primary">rnpA</name>
    <name evidence="10" type="ORF">LVY72_17150</name>
</gene>
<evidence type="ECO:0000256" key="6">
    <source>
        <dbReference type="ARBA" id="ARBA00022884"/>
    </source>
</evidence>
<evidence type="ECO:0000313" key="10">
    <source>
        <dbReference type="EMBL" id="MCG2623625.1"/>
    </source>
</evidence>
<accession>A0ABS9LAC9</accession>
<evidence type="ECO:0000256" key="7">
    <source>
        <dbReference type="HAMAP-Rule" id="MF_00227"/>
    </source>
</evidence>
<dbReference type="InterPro" id="IPR020568">
    <property type="entry name" value="Ribosomal_Su5_D2-typ_SF"/>
</dbReference>
<dbReference type="InterPro" id="IPR020539">
    <property type="entry name" value="RNase_P_CS"/>
</dbReference>
<reference evidence="10" key="1">
    <citation type="submission" date="2022-01" db="EMBL/GenBank/DDBJ databases">
        <authorList>
            <person name="Jo J.-H."/>
            <person name="Im W.-T."/>
        </authorList>
    </citation>
    <scope>NUCLEOTIDE SEQUENCE</scope>
    <source>
        <strain evidence="10">I2-34</strain>
    </source>
</reference>
<evidence type="ECO:0000256" key="3">
    <source>
        <dbReference type="ARBA" id="ARBA00022722"/>
    </source>
</evidence>
<dbReference type="InterPro" id="IPR000100">
    <property type="entry name" value="RNase_P"/>
</dbReference>
<keyword evidence="6 7" id="KW-0694">RNA-binding</keyword>
<evidence type="ECO:0000313" key="11">
    <source>
        <dbReference type="Proteomes" id="UP001165368"/>
    </source>
</evidence>
<dbReference type="HAMAP" id="MF_00227">
    <property type="entry name" value="RNase_P"/>
    <property type="match status" value="1"/>
</dbReference>
<comment type="catalytic activity">
    <reaction evidence="7">
        <text>Endonucleolytic cleavage of RNA, removing 5'-extranucleotides from tRNA precursor.</text>
        <dbReference type="EC" id="3.1.26.5"/>
    </reaction>
</comment>
<dbReference type="GO" id="GO:0004526">
    <property type="term" value="F:ribonuclease P activity"/>
    <property type="evidence" value="ECO:0007669"/>
    <property type="project" value="UniProtKB-EC"/>
</dbReference>
<feature type="compositionally biased region" description="Polar residues" evidence="9">
    <location>
        <begin position="1"/>
        <end position="19"/>
    </location>
</feature>
<evidence type="ECO:0000256" key="5">
    <source>
        <dbReference type="ARBA" id="ARBA00022801"/>
    </source>
</evidence>
<keyword evidence="11" id="KW-1185">Reference proteome</keyword>
<keyword evidence="4 7" id="KW-0255">Endonuclease</keyword>
<evidence type="ECO:0000256" key="4">
    <source>
        <dbReference type="ARBA" id="ARBA00022759"/>
    </source>
</evidence>
<comment type="caution">
    <text evidence="10">The sequence shown here is derived from an EMBL/GenBank/DDBJ whole genome shotgun (WGS) entry which is preliminary data.</text>
</comment>
<dbReference type="PANTHER" id="PTHR33992:SF1">
    <property type="entry name" value="RIBONUCLEASE P PROTEIN COMPONENT"/>
    <property type="match status" value="1"/>
</dbReference>
<dbReference type="EC" id="3.1.26.5" evidence="7 8"/>
<keyword evidence="3 7" id="KW-0540">Nuclease</keyword>
<evidence type="ECO:0000256" key="8">
    <source>
        <dbReference type="NCBIfam" id="TIGR00188"/>
    </source>
</evidence>
<dbReference type="EMBL" id="JAKLTQ010000015">
    <property type="protein sequence ID" value="MCG2623625.1"/>
    <property type="molecule type" value="Genomic_DNA"/>
</dbReference>
<proteinExistence type="inferred from homology"/>
<dbReference type="Pfam" id="PF00825">
    <property type="entry name" value="Ribonuclease_P"/>
    <property type="match status" value="1"/>
</dbReference>
<comment type="subunit">
    <text evidence="7">Consists of a catalytic RNA component (M1 or rnpB) and a protein subunit.</text>
</comment>
<dbReference type="PANTHER" id="PTHR33992">
    <property type="entry name" value="RIBONUCLEASE P PROTEIN COMPONENT"/>
    <property type="match status" value="1"/>
</dbReference>
<dbReference type="NCBIfam" id="TIGR00188">
    <property type="entry name" value="rnpA"/>
    <property type="match status" value="1"/>
</dbReference>
<keyword evidence="5 7" id="KW-0378">Hydrolase</keyword>
<dbReference type="RefSeq" id="WP_237823148.1">
    <property type="nucleotide sequence ID" value="NZ_JAKLTQ010000015.1"/>
</dbReference>
<feature type="region of interest" description="Disordered" evidence="9">
    <location>
        <begin position="1"/>
        <end position="20"/>
    </location>
</feature>
<evidence type="ECO:0000256" key="9">
    <source>
        <dbReference type="SAM" id="MobiDB-lite"/>
    </source>
</evidence>
<name>A0ABS9LAC9_9MICC</name>
<evidence type="ECO:0000256" key="1">
    <source>
        <dbReference type="ARBA" id="ARBA00002663"/>
    </source>
</evidence>
<comment type="similarity">
    <text evidence="7">Belongs to the RnpA family.</text>
</comment>
<organism evidence="10 11">
    <name type="scientific">Arthrobacter hankyongi</name>
    <dbReference type="NCBI Taxonomy" id="2904801"/>
    <lineage>
        <taxon>Bacteria</taxon>
        <taxon>Bacillati</taxon>
        <taxon>Actinomycetota</taxon>
        <taxon>Actinomycetes</taxon>
        <taxon>Micrococcales</taxon>
        <taxon>Micrococcaceae</taxon>
        <taxon>Arthrobacter</taxon>
    </lineage>
</organism>
<comment type="function">
    <text evidence="1 7">RNaseP catalyzes the removal of the 5'-leader sequence from pre-tRNA to produce the mature 5'-terminus. It can also cleave other RNA substrates such as 4.5S RNA. The protein component plays an auxiliary but essential role in vivo by binding to the 5'-leader sequence and broadening the substrate specificity of the ribozyme.</text>
</comment>
<keyword evidence="2 7" id="KW-0819">tRNA processing</keyword>
<dbReference type="PROSITE" id="PS00648">
    <property type="entry name" value="RIBONUCLEASE_P"/>
    <property type="match status" value="1"/>
</dbReference>
<dbReference type="Gene3D" id="3.30.230.10">
    <property type="match status" value="1"/>
</dbReference>
<dbReference type="Proteomes" id="UP001165368">
    <property type="component" value="Unassembled WGS sequence"/>
</dbReference>
<dbReference type="InterPro" id="IPR014721">
    <property type="entry name" value="Ribsml_uS5_D2-typ_fold_subgr"/>
</dbReference>
<dbReference type="SUPFAM" id="SSF54211">
    <property type="entry name" value="Ribosomal protein S5 domain 2-like"/>
    <property type="match status" value="1"/>
</dbReference>
<evidence type="ECO:0000256" key="2">
    <source>
        <dbReference type="ARBA" id="ARBA00022694"/>
    </source>
</evidence>
<sequence>MLSGQNRMRSSADFSTTVRSGARSGRRNLVLYAAPAPQRPTVFGFIVSKAVGNAVTRNLVKRRLREIAALSLAEHPEGLAVVVRALPAAATADFAGLGSDYRKAFSAAVARLRPARRLEEAGTEKGPDE</sequence>